<protein>
    <recommendedName>
        <fullName evidence="10">G-protein coupled receptors family 1 profile domain-containing protein</fullName>
    </recommendedName>
</protein>
<evidence type="ECO:0000259" key="10">
    <source>
        <dbReference type="PROSITE" id="PS50262"/>
    </source>
</evidence>
<dbReference type="Gene3D" id="1.20.1070.10">
    <property type="entry name" value="Rhodopsin 7-helix transmembrane proteins"/>
    <property type="match status" value="2"/>
</dbReference>
<keyword evidence="4 9" id="KW-1133">Transmembrane helix</keyword>
<evidence type="ECO:0000256" key="7">
    <source>
        <dbReference type="ARBA" id="ARBA00023170"/>
    </source>
</evidence>
<feature type="transmembrane region" description="Helical" evidence="9">
    <location>
        <begin position="274"/>
        <end position="296"/>
    </location>
</feature>
<feature type="transmembrane region" description="Helical" evidence="9">
    <location>
        <begin position="486"/>
        <end position="503"/>
    </location>
</feature>
<dbReference type="Proteomes" id="UP001626550">
    <property type="component" value="Unassembled WGS sequence"/>
</dbReference>
<evidence type="ECO:0000256" key="9">
    <source>
        <dbReference type="SAM" id="Phobius"/>
    </source>
</evidence>
<evidence type="ECO:0000256" key="4">
    <source>
        <dbReference type="ARBA" id="ARBA00022989"/>
    </source>
</evidence>
<evidence type="ECO:0000313" key="11">
    <source>
        <dbReference type="EMBL" id="KAL3309882.1"/>
    </source>
</evidence>
<feature type="transmembrane region" description="Helical" evidence="9">
    <location>
        <begin position="137"/>
        <end position="159"/>
    </location>
</feature>
<keyword evidence="12" id="KW-1185">Reference proteome</keyword>
<dbReference type="PRINTS" id="PR00237">
    <property type="entry name" value="GPCRRHODOPSN"/>
</dbReference>
<proteinExistence type="predicted"/>
<dbReference type="GO" id="GO:0004930">
    <property type="term" value="F:G protein-coupled receptor activity"/>
    <property type="evidence" value="ECO:0007669"/>
    <property type="project" value="UniProtKB-KW"/>
</dbReference>
<evidence type="ECO:0000256" key="5">
    <source>
        <dbReference type="ARBA" id="ARBA00023040"/>
    </source>
</evidence>
<evidence type="ECO:0000256" key="3">
    <source>
        <dbReference type="ARBA" id="ARBA00022692"/>
    </source>
</evidence>
<dbReference type="AlphaFoldDB" id="A0ABD2PT06"/>
<keyword evidence="2" id="KW-1003">Cell membrane</keyword>
<comment type="caution">
    <text evidence="11">The sequence shown here is derived from an EMBL/GenBank/DDBJ whole genome shotgun (WGS) entry which is preliminary data.</text>
</comment>
<keyword evidence="5" id="KW-0297">G-protein coupled receptor</keyword>
<accession>A0ABD2PT06</accession>
<evidence type="ECO:0000256" key="6">
    <source>
        <dbReference type="ARBA" id="ARBA00023136"/>
    </source>
</evidence>
<dbReference type="InterPro" id="IPR050569">
    <property type="entry name" value="TAAR"/>
</dbReference>
<keyword evidence="8" id="KW-0807">Transducer</keyword>
<evidence type="ECO:0000256" key="8">
    <source>
        <dbReference type="ARBA" id="ARBA00023224"/>
    </source>
</evidence>
<keyword evidence="7" id="KW-0675">Receptor</keyword>
<feature type="transmembrane region" description="Helical" evidence="9">
    <location>
        <begin position="87"/>
        <end position="106"/>
    </location>
</feature>
<feature type="transmembrane region" description="Helical" evidence="9">
    <location>
        <begin position="323"/>
        <end position="345"/>
    </location>
</feature>
<feature type="domain" description="G-protein coupled receptors family 1 profile" evidence="10">
    <location>
        <begin position="44"/>
        <end position="162"/>
    </location>
</feature>
<feature type="transmembrane region" description="Helical" evidence="9">
    <location>
        <begin position="32"/>
        <end position="54"/>
    </location>
</feature>
<evidence type="ECO:0000256" key="1">
    <source>
        <dbReference type="ARBA" id="ARBA00004651"/>
    </source>
</evidence>
<name>A0ABD2PT06_9PLAT</name>
<gene>
    <name evidence="11" type="ORF">Ciccas_011563</name>
</gene>
<comment type="subcellular location">
    <subcellularLocation>
        <location evidence="1">Cell membrane</location>
        <topology evidence="1">Multi-pass membrane protein</topology>
    </subcellularLocation>
</comment>
<reference evidence="11 12" key="1">
    <citation type="submission" date="2024-11" db="EMBL/GenBank/DDBJ databases">
        <title>Adaptive evolution of stress response genes in parasites aligns with host niche diversity.</title>
        <authorList>
            <person name="Hahn C."/>
            <person name="Resl P."/>
        </authorList>
    </citation>
    <scope>NUCLEOTIDE SEQUENCE [LARGE SCALE GENOMIC DNA]</scope>
    <source>
        <strain evidence="11">EGGRZ-B1_66</strain>
        <tissue evidence="11">Body</tissue>
    </source>
</reference>
<dbReference type="GO" id="GO:0005886">
    <property type="term" value="C:plasma membrane"/>
    <property type="evidence" value="ECO:0007669"/>
    <property type="project" value="UniProtKB-SubCell"/>
</dbReference>
<feature type="transmembrane region" description="Helical" evidence="9">
    <location>
        <begin position="448"/>
        <end position="466"/>
    </location>
</feature>
<organism evidence="11 12">
    <name type="scientific">Cichlidogyrus casuarinus</name>
    <dbReference type="NCBI Taxonomy" id="1844966"/>
    <lineage>
        <taxon>Eukaryota</taxon>
        <taxon>Metazoa</taxon>
        <taxon>Spiralia</taxon>
        <taxon>Lophotrochozoa</taxon>
        <taxon>Platyhelminthes</taxon>
        <taxon>Monogenea</taxon>
        <taxon>Monopisthocotylea</taxon>
        <taxon>Dactylogyridea</taxon>
        <taxon>Ancyrocephalidae</taxon>
        <taxon>Cichlidogyrus</taxon>
    </lineage>
</organism>
<sequence>MDKHVDFSNKSCAHQKEDNTNSSFGAHLSSSLVLSCIALVGIFGNILVLLVYCVKQKPTYSQSTRQRLEAENGTRNKGQQTFTTQRYLIIVLATVDLLTCIFILPWDLLKSIERTAKLQYFEKYHSLNDFFSELRNIVFACEGSIFAAIALDRFLTVVYASPKIANDKQCATNSICSKCRKYLSNFFPRCAAPEKSSSCVCGKKTESNEIEMEGRCSYNKLDNSIQKNHNCLCCGFHTSAKKFNNKTVCCPNSKSSNEKSSLDFRSKIQRIQPFIVWGSIIFTSATVFLIELVIFIEERSLEQTEEVSCIRLENIRETINMCYLNATIISGLAIFFLYFRVFMLVRHQDSRSKMLRRSNIKSSLPPQLEATNTPLKMPVTPDEEDQVTENNLEERVHIVDTDPTCEQELVIQTPLSDEKASSNIRQRLKRFRDVLCARRRSQRSRRTGLMLFISTVFFYATLLPVFLEHYDNRSGSPFVIHHEFYYLNNAINVIIYSGLNPNFRSRLHNLRKSYM</sequence>
<dbReference type="EMBL" id="JBJKFK010003464">
    <property type="protein sequence ID" value="KAL3309882.1"/>
    <property type="molecule type" value="Genomic_DNA"/>
</dbReference>
<dbReference type="CDD" id="cd00637">
    <property type="entry name" value="7tm_classA_rhodopsin-like"/>
    <property type="match status" value="1"/>
</dbReference>
<keyword evidence="3 9" id="KW-0812">Transmembrane</keyword>
<dbReference type="PROSITE" id="PS50262">
    <property type="entry name" value="G_PROTEIN_RECEP_F1_2"/>
    <property type="match status" value="1"/>
</dbReference>
<dbReference type="SUPFAM" id="SSF81321">
    <property type="entry name" value="Family A G protein-coupled receptor-like"/>
    <property type="match status" value="2"/>
</dbReference>
<dbReference type="InterPro" id="IPR000276">
    <property type="entry name" value="GPCR_Rhodpsn"/>
</dbReference>
<evidence type="ECO:0000313" key="12">
    <source>
        <dbReference type="Proteomes" id="UP001626550"/>
    </source>
</evidence>
<keyword evidence="6 9" id="KW-0472">Membrane</keyword>
<dbReference type="PANTHER" id="PTHR24249">
    <property type="entry name" value="HISTAMINE RECEPTOR-RELATED G-PROTEIN COUPLED RECEPTOR"/>
    <property type="match status" value="1"/>
</dbReference>
<evidence type="ECO:0000256" key="2">
    <source>
        <dbReference type="ARBA" id="ARBA00022475"/>
    </source>
</evidence>
<dbReference type="InterPro" id="IPR017452">
    <property type="entry name" value="GPCR_Rhodpsn_7TM"/>
</dbReference>